<dbReference type="SUPFAM" id="SSF52058">
    <property type="entry name" value="L domain-like"/>
    <property type="match status" value="1"/>
</dbReference>
<dbReference type="EMBL" id="LRBV02000009">
    <property type="status" value="NOT_ANNOTATED_CDS"/>
    <property type="molecule type" value="Genomic_DNA"/>
</dbReference>
<evidence type="ECO:0000256" key="3">
    <source>
        <dbReference type="ARBA" id="ARBA00022512"/>
    </source>
</evidence>
<evidence type="ECO:0000256" key="1">
    <source>
        <dbReference type="ARBA" id="ARBA00004191"/>
    </source>
</evidence>
<organism evidence="10 11">
    <name type="scientific">Quercus lobata</name>
    <name type="common">Valley oak</name>
    <dbReference type="NCBI Taxonomy" id="97700"/>
    <lineage>
        <taxon>Eukaryota</taxon>
        <taxon>Viridiplantae</taxon>
        <taxon>Streptophyta</taxon>
        <taxon>Embryophyta</taxon>
        <taxon>Tracheophyta</taxon>
        <taxon>Spermatophyta</taxon>
        <taxon>Magnoliopsida</taxon>
        <taxon>eudicotyledons</taxon>
        <taxon>Gunneridae</taxon>
        <taxon>Pentapetalae</taxon>
        <taxon>rosids</taxon>
        <taxon>fabids</taxon>
        <taxon>Fagales</taxon>
        <taxon>Fagaceae</taxon>
        <taxon>Quercus</taxon>
    </lineage>
</organism>
<dbReference type="FunFam" id="3.80.10.10:FF:000400">
    <property type="entry name" value="Nuclear pore complex protein NUP107"/>
    <property type="match status" value="1"/>
</dbReference>
<evidence type="ECO:0008006" key="12">
    <source>
        <dbReference type="Google" id="ProtNLM"/>
    </source>
</evidence>
<evidence type="ECO:0000256" key="4">
    <source>
        <dbReference type="ARBA" id="ARBA00022614"/>
    </source>
</evidence>
<dbReference type="Proteomes" id="UP000594261">
    <property type="component" value="Chromosome 9"/>
</dbReference>
<keyword evidence="11" id="KW-1185">Reference proteome</keyword>
<evidence type="ECO:0000313" key="11">
    <source>
        <dbReference type="Proteomes" id="UP000594261"/>
    </source>
</evidence>
<evidence type="ECO:0000256" key="2">
    <source>
        <dbReference type="ARBA" id="ARBA00004370"/>
    </source>
</evidence>
<feature type="signal peptide" evidence="9">
    <location>
        <begin position="1"/>
        <end position="29"/>
    </location>
</feature>
<evidence type="ECO:0000313" key="10">
    <source>
        <dbReference type="EnsemblPlants" id="QL09p022274:mrna"/>
    </source>
</evidence>
<keyword evidence="4" id="KW-0433">Leucine-rich repeat</keyword>
<keyword evidence="3" id="KW-0134">Cell wall</keyword>
<evidence type="ECO:0000256" key="8">
    <source>
        <dbReference type="ARBA" id="ARBA00038043"/>
    </source>
</evidence>
<sequence length="272" mass="29392">MALTSLKNVFSLVSLVALAILHSSFEVASISVNAESEAEADALLIWKASLRNEAQSPLPSWTLLPNNATNSSNNQYTSSTPRSWFGVSCNHAGSVIRLNLTSSALKGTLHEFPFSSLPNLAYVDLSMNGFFGENQLNGSIPIEIGHLKSLNDLSLYANHLHGSIPASIGNLSNLAYLDLDEKKNLYSIPTSLADLGNLAYLYLCDNQLSGSIPLEIGNLTNLVDLDISYNNLKGLIPPSIGKFENLALLQMYENQLSGTIPTEIGNLKLKVQ</sequence>
<protein>
    <recommendedName>
        <fullName evidence="12">Leucine-rich repeat receptor-like protein kinase</fullName>
    </recommendedName>
</protein>
<dbReference type="Gene3D" id="3.80.10.10">
    <property type="entry name" value="Ribonuclease Inhibitor"/>
    <property type="match status" value="2"/>
</dbReference>
<keyword evidence="6" id="KW-0677">Repeat</keyword>
<reference evidence="10 11" key="1">
    <citation type="journal article" date="2016" name="G3 (Bethesda)">
        <title>First Draft Assembly and Annotation of the Genome of a California Endemic Oak Quercus lobata Nee (Fagaceae).</title>
        <authorList>
            <person name="Sork V.L."/>
            <person name="Fitz-Gibbon S.T."/>
            <person name="Puiu D."/>
            <person name="Crepeau M."/>
            <person name="Gugger P.F."/>
            <person name="Sherman R."/>
            <person name="Stevens K."/>
            <person name="Langley C.H."/>
            <person name="Pellegrini M."/>
            <person name="Salzberg S.L."/>
        </authorList>
    </citation>
    <scope>NUCLEOTIDE SEQUENCE [LARGE SCALE GENOMIC DNA]</scope>
    <source>
        <strain evidence="10 11">cv. SW786</strain>
    </source>
</reference>
<comment type="subcellular location">
    <subcellularLocation>
        <location evidence="2">Membrane</location>
    </subcellularLocation>
    <subcellularLocation>
        <location evidence="1">Secreted</location>
        <location evidence="1">Cell wall</location>
    </subcellularLocation>
</comment>
<dbReference type="InterPro" id="IPR032675">
    <property type="entry name" value="LRR_dom_sf"/>
</dbReference>
<evidence type="ECO:0000256" key="5">
    <source>
        <dbReference type="ARBA" id="ARBA00022729"/>
    </source>
</evidence>
<dbReference type="PANTHER" id="PTHR47988">
    <property type="entry name" value="SOMATIC EMBRYOGENESIS RECEPTOR KINASE 1"/>
    <property type="match status" value="1"/>
</dbReference>
<accession>A0A7N2MIL3</accession>
<dbReference type="Pfam" id="PF00560">
    <property type="entry name" value="LRR_1"/>
    <property type="match status" value="4"/>
</dbReference>
<dbReference type="InterPro" id="IPR001611">
    <property type="entry name" value="Leu-rich_rpt"/>
</dbReference>
<dbReference type="EnsemblPlants" id="QL09p022274:mrna">
    <property type="protein sequence ID" value="QL09p022274:mrna"/>
    <property type="gene ID" value="QL09p022274"/>
</dbReference>
<name>A0A7N2MIL3_QUELO</name>
<comment type="similarity">
    <text evidence="8">Belongs to the polygalacturonase-inhibiting protein family.</text>
</comment>
<keyword evidence="3" id="KW-0964">Secreted</keyword>
<dbReference type="Gramene" id="QL09p022274:mrna">
    <property type="protein sequence ID" value="QL09p022274:mrna"/>
    <property type="gene ID" value="QL09p022274"/>
</dbReference>
<proteinExistence type="inferred from homology"/>
<evidence type="ECO:0000256" key="6">
    <source>
        <dbReference type="ARBA" id="ARBA00022737"/>
    </source>
</evidence>
<evidence type="ECO:0000256" key="7">
    <source>
        <dbReference type="ARBA" id="ARBA00023136"/>
    </source>
</evidence>
<dbReference type="OMA" id="VEALLVW"/>
<dbReference type="AlphaFoldDB" id="A0A7N2MIL3"/>
<feature type="chain" id="PRO_5029523712" description="Leucine-rich repeat receptor-like protein kinase" evidence="9">
    <location>
        <begin position="30"/>
        <end position="272"/>
    </location>
</feature>
<evidence type="ECO:0000256" key="9">
    <source>
        <dbReference type="SAM" id="SignalP"/>
    </source>
</evidence>
<dbReference type="GO" id="GO:0016020">
    <property type="term" value="C:membrane"/>
    <property type="evidence" value="ECO:0007669"/>
    <property type="project" value="UniProtKB-SubCell"/>
</dbReference>
<reference evidence="10" key="2">
    <citation type="submission" date="2021-01" db="UniProtKB">
        <authorList>
            <consortium name="EnsemblPlants"/>
        </authorList>
    </citation>
    <scope>IDENTIFICATION</scope>
</reference>
<keyword evidence="5 9" id="KW-0732">Signal</keyword>
<keyword evidence="7" id="KW-0472">Membrane</keyword>
<dbReference type="InParanoid" id="A0A7N2MIL3"/>